<comment type="caution">
    <text evidence="3">The sequence shown here is derived from an EMBL/GenBank/DDBJ whole genome shotgun (WGS) entry which is preliminary data.</text>
</comment>
<organism evidence="3 4">
    <name type="scientific">Collybia nuda</name>
    <dbReference type="NCBI Taxonomy" id="64659"/>
    <lineage>
        <taxon>Eukaryota</taxon>
        <taxon>Fungi</taxon>
        <taxon>Dikarya</taxon>
        <taxon>Basidiomycota</taxon>
        <taxon>Agaricomycotina</taxon>
        <taxon>Agaricomycetes</taxon>
        <taxon>Agaricomycetidae</taxon>
        <taxon>Agaricales</taxon>
        <taxon>Tricholomatineae</taxon>
        <taxon>Clitocybaceae</taxon>
        <taxon>Collybia</taxon>
    </lineage>
</organism>
<keyword evidence="1" id="KW-0472">Membrane</keyword>
<protein>
    <recommendedName>
        <fullName evidence="2">DUF6533 domain-containing protein</fullName>
    </recommendedName>
</protein>
<feature type="transmembrane region" description="Helical" evidence="1">
    <location>
        <begin position="58"/>
        <end position="76"/>
    </location>
</feature>
<evidence type="ECO:0000313" key="4">
    <source>
        <dbReference type="Proteomes" id="UP000807353"/>
    </source>
</evidence>
<feature type="domain" description="DUF6533" evidence="2">
    <location>
        <begin position="21"/>
        <end position="66"/>
    </location>
</feature>
<dbReference type="Pfam" id="PF20151">
    <property type="entry name" value="DUF6533"/>
    <property type="match status" value="1"/>
</dbReference>
<keyword evidence="1" id="KW-0812">Transmembrane</keyword>
<reference evidence="3" key="1">
    <citation type="submission" date="2020-11" db="EMBL/GenBank/DDBJ databases">
        <authorList>
            <consortium name="DOE Joint Genome Institute"/>
            <person name="Ahrendt S."/>
            <person name="Riley R."/>
            <person name="Andreopoulos W."/>
            <person name="Labutti K."/>
            <person name="Pangilinan J."/>
            <person name="Ruiz-Duenas F.J."/>
            <person name="Barrasa J.M."/>
            <person name="Sanchez-Garcia M."/>
            <person name="Camarero S."/>
            <person name="Miyauchi S."/>
            <person name="Serrano A."/>
            <person name="Linde D."/>
            <person name="Babiker R."/>
            <person name="Drula E."/>
            <person name="Ayuso-Fernandez I."/>
            <person name="Pacheco R."/>
            <person name="Padilla G."/>
            <person name="Ferreira P."/>
            <person name="Barriuso J."/>
            <person name="Kellner H."/>
            <person name="Castanera R."/>
            <person name="Alfaro M."/>
            <person name="Ramirez L."/>
            <person name="Pisabarro A.G."/>
            <person name="Kuo A."/>
            <person name="Tritt A."/>
            <person name="Lipzen A."/>
            <person name="He G."/>
            <person name="Yan M."/>
            <person name="Ng V."/>
            <person name="Cullen D."/>
            <person name="Martin F."/>
            <person name="Rosso M.-N."/>
            <person name="Henrissat B."/>
            <person name="Hibbett D."/>
            <person name="Martinez A.T."/>
            <person name="Grigoriev I.V."/>
        </authorList>
    </citation>
    <scope>NUCLEOTIDE SEQUENCE</scope>
    <source>
        <strain evidence="3">CBS 247.69</strain>
    </source>
</reference>
<dbReference type="EMBL" id="MU150240">
    <property type="protein sequence ID" value="KAF9466686.1"/>
    <property type="molecule type" value="Genomic_DNA"/>
</dbReference>
<dbReference type="InterPro" id="IPR045340">
    <property type="entry name" value="DUF6533"/>
</dbReference>
<keyword evidence="1" id="KW-1133">Transmembrane helix</keyword>
<dbReference type="OrthoDB" id="2657950at2759"/>
<sequence length="307" mass="34481">MEPYGGFDLHELMWDANNTNYLAVASLALLVYDHLISLREEVDLIWKSHWSVTKGVYLWNRYFALFTLGLNTSIRLREMKTDRVCGTYLQILSVNATLIICTVDFVLMLRVWVLYGRLKAVLYVMIPSIIFEVIVMAYLGSATISGLNPYVHIGPALLGCYSLAIVPKMYNIYPVPPLLVTSVMFSLTAYKCAQTLYGYGRHGMPIVSLFLRDGVFWFLAVLAVGLPHMILSYVARLSLVTVMIGPSLAVYSIVVSRALINVKGIMTSQTGVDGTYDSRVRTNLDFWSDTPSDIPSRSSSQFIREDI</sequence>
<evidence type="ECO:0000313" key="3">
    <source>
        <dbReference type="EMBL" id="KAF9466686.1"/>
    </source>
</evidence>
<keyword evidence="4" id="KW-1185">Reference proteome</keyword>
<proteinExistence type="predicted"/>
<accession>A0A9P6CHQ7</accession>
<feature type="transmembrane region" description="Helical" evidence="1">
    <location>
        <begin position="120"/>
        <end position="140"/>
    </location>
</feature>
<gene>
    <name evidence="3" type="ORF">BDZ94DRAFT_1319210</name>
</gene>
<feature type="transmembrane region" description="Helical" evidence="1">
    <location>
        <begin position="240"/>
        <end position="260"/>
    </location>
</feature>
<feature type="transmembrane region" description="Helical" evidence="1">
    <location>
        <begin position="88"/>
        <end position="114"/>
    </location>
</feature>
<dbReference type="Proteomes" id="UP000807353">
    <property type="component" value="Unassembled WGS sequence"/>
</dbReference>
<name>A0A9P6CHQ7_9AGAR</name>
<feature type="transmembrane region" description="Helical" evidence="1">
    <location>
        <begin position="172"/>
        <end position="193"/>
    </location>
</feature>
<feature type="transmembrane region" description="Helical" evidence="1">
    <location>
        <begin position="21"/>
        <end position="38"/>
    </location>
</feature>
<feature type="transmembrane region" description="Helical" evidence="1">
    <location>
        <begin position="214"/>
        <end position="234"/>
    </location>
</feature>
<evidence type="ECO:0000259" key="2">
    <source>
        <dbReference type="Pfam" id="PF20151"/>
    </source>
</evidence>
<dbReference type="AlphaFoldDB" id="A0A9P6CHQ7"/>
<evidence type="ECO:0000256" key="1">
    <source>
        <dbReference type="SAM" id="Phobius"/>
    </source>
</evidence>